<evidence type="ECO:0000313" key="1">
    <source>
        <dbReference type="EMBL" id="BDR91719.1"/>
    </source>
</evidence>
<dbReference type="Proteomes" id="UP001060771">
    <property type="component" value="Chromosome"/>
</dbReference>
<dbReference type="AlphaFoldDB" id="A0A830E4Y6"/>
<dbReference type="Proteomes" id="UP000657075">
    <property type="component" value="Unassembled WGS sequence"/>
</dbReference>
<name>A0A830E4Y6_9CREN</name>
<dbReference type="InterPro" id="IPR024533">
    <property type="entry name" value="DUF3834"/>
</dbReference>
<reference evidence="2" key="2">
    <citation type="submission" date="2020-09" db="EMBL/GenBank/DDBJ databases">
        <authorList>
            <person name="Sun Q."/>
            <person name="Ohkuma M."/>
        </authorList>
    </citation>
    <scope>NUCLEOTIDE SEQUENCE</scope>
    <source>
        <strain evidence="2">JCM 11219</strain>
    </source>
</reference>
<dbReference type="EMBL" id="AP026830">
    <property type="protein sequence ID" value="BDR91719.1"/>
    <property type="molecule type" value="Genomic_DNA"/>
</dbReference>
<dbReference type="Pfam" id="PF12916">
    <property type="entry name" value="DUF3834"/>
    <property type="match status" value="1"/>
</dbReference>
<reference evidence="4" key="3">
    <citation type="submission" date="2022-09" db="EMBL/GenBank/DDBJ databases">
        <title>Complete genome sequence of Vulcanisaeta souniana.</title>
        <authorList>
            <person name="Kato S."/>
            <person name="Itoh T."/>
            <person name="Ohkuma M."/>
        </authorList>
    </citation>
    <scope>NUCLEOTIDE SEQUENCE [LARGE SCALE GENOMIC DNA]</scope>
    <source>
        <strain evidence="4">JCM 11219</strain>
    </source>
</reference>
<proteinExistence type="predicted"/>
<accession>A0A830E4Y6</accession>
<evidence type="ECO:0000313" key="3">
    <source>
        <dbReference type="Proteomes" id="UP000657075"/>
    </source>
</evidence>
<gene>
    <name evidence="2" type="ORF">GCM10007112_04850</name>
    <name evidence="1" type="ORF">Vsou_08120</name>
</gene>
<reference evidence="2" key="1">
    <citation type="journal article" date="2014" name="Int. J. Syst. Evol. Microbiol.">
        <title>Complete genome sequence of Corynebacterium casei LMG S-19264T (=DSM 44701T), isolated from a smear-ripened cheese.</title>
        <authorList>
            <consortium name="US DOE Joint Genome Institute (JGI-PGF)"/>
            <person name="Walter F."/>
            <person name="Albersmeier A."/>
            <person name="Kalinowski J."/>
            <person name="Ruckert C."/>
        </authorList>
    </citation>
    <scope>NUCLEOTIDE SEQUENCE</scope>
    <source>
        <strain evidence="2">JCM 11219</strain>
    </source>
</reference>
<reference evidence="1" key="4">
    <citation type="journal article" date="2023" name="Microbiol. Resour. Announc.">
        <title>Complete Genome Sequence of Vulcanisaeta souniana Strain IC-059, a Hyperthermophilic Archaeon Isolated from Hot Spring Water in Japan.</title>
        <authorList>
            <person name="Kato S."/>
            <person name="Itoh T."/>
            <person name="Wu L."/>
            <person name="Ma J."/>
            <person name="Ohkuma M."/>
        </authorList>
    </citation>
    <scope>NUCLEOTIDE SEQUENCE</scope>
    <source>
        <strain evidence="1">JCM 11219</strain>
    </source>
</reference>
<sequence>MLDSVGLRAELIYADDWPSVLNMLNTGNVQSAVLNLGVLEHRGEFLEDLVGAPGACGAQINGDYQYFIDVYRAGIEMASKDLNGSVDYITNKLPIRLPREFIKNILVRVEYGIYGPGDYEGFAEIVKRYGGGK</sequence>
<protein>
    <submittedName>
        <fullName evidence="2">Uncharacterized protein</fullName>
    </submittedName>
</protein>
<evidence type="ECO:0000313" key="4">
    <source>
        <dbReference type="Proteomes" id="UP001060771"/>
    </source>
</evidence>
<organism evidence="2 3">
    <name type="scientific">Vulcanisaeta souniana JCM 11219</name>
    <dbReference type="NCBI Taxonomy" id="1293586"/>
    <lineage>
        <taxon>Archaea</taxon>
        <taxon>Thermoproteota</taxon>
        <taxon>Thermoprotei</taxon>
        <taxon>Thermoproteales</taxon>
        <taxon>Thermoproteaceae</taxon>
        <taxon>Vulcanisaeta</taxon>
    </lineage>
</organism>
<evidence type="ECO:0000313" key="2">
    <source>
        <dbReference type="EMBL" id="GGI70959.1"/>
    </source>
</evidence>
<dbReference type="Gene3D" id="3.40.190.200">
    <property type="match status" value="1"/>
</dbReference>
<dbReference type="EMBL" id="BMNM01000001">
    <property type="protein sequence ID" value="GGI70959.1"/>
    <property type="molecule type" value="Genomic_DNA"/>
</dbReference>
<keyword evidence="4" id="KW-1185">Reference proteome</keyword>